<dbReference type="InterPro" id="IPR036291">
    <property type="entry name" value="NAD(P)-bd_dom_sf"/>
</dbReference>
<sequence length="308" mass="32724">MSSIPSKPQSKFFPAMKTPMLPKGTFKGKVALVTGGGTGLGKGMALMLSSLGASVAILGRRANVLEKTASELSSSTGNRVLALSCDVRDSDAVKTTIDKIESDIGLPTVVINNAAGNFVSPAERLSPNAWKTIVDIVLNGSANITLDLGKRLIKAGQGGSFLAITTTYTFRGSGFVASSAAAKSGVENMNRSLASEWGRYGIRLNCIAPGPIQTEGAFSRLDPTGRFTNNMLDKLPIGRLGEVEEIANLASFMLSDYASWMTGETVVLDGGELPFAAGEFNQFINTTNEEWDFLEKTIRESNAKQKKK</sequence>
<dbReference type="Gene3D" id="3.40.50.720">
    <property type="entry name" value="NAD(P)-binding Rossmann-like Domain"/>
    <property type="match status" value="1"/>
</dbReference>
<keyword evidence="1" id="KW-0560">Oxidoreductase</keyword>
<dbReference type="PANTHER" id="PTHR43658:SF8">
    <property type="entry name" value="17-BETA-HYDROXYSTEROID DEHYDROGENASE 14-RELATED"/>
    <property type="match status" value="1"/>
</dbReference>
<dbReference type="GO" id="GO:0005739">
    <property type="term" value="C:mitochondrion"/>
    <property type="evidence" value="ECO:0007669"/>
    <property type="project" value="TreeGrafter"/>
</dbReference>
<dbReference type="Proteomes" id="UP000198287">
    <property type="component" value="Unassembled WGS sequence"/>
</dbReference>
<dbReference type="FunFam" id="3.40.50.720:FF:000084">
    <property type="entry name" value="Short-chain dehydrogenase reductase"/>
    <property type="match status" value="1"/>
</dbReference>
<evidence type="ECO:0000256" key="1">
    <source>
        <dbReference type="ARBA" id="ARBA00023002"/>
    </source>
</evidence>
<keyword evidence="3" id="KW-1185">Reference proteome</keyword>
<dbReference type="InterPro" id="IPR002347">
    <property type="entry name" value="SDR_fam"/>
</dbReference>
<accession>A0A226ERF1</accession>
<dbReference type="OMA" id="GKAMTKY"/>
<organism evidence="2 3">
    <name type="scientific">Folsomia candida</name>
    <name type="common">Springtail</name>
    <dbReference type="NCBI Taxonomy" id="158441"/>
    <lineage>
        <taxon>Eukaryota</taxon>
        <taxon>Metazoa</taxon>
        <taxon>Ecdysozoa</taxon>
        <taxon>Arthropoda</taxon>
        <taxon>Hexapoda</taxon>
        <taxon>Collembola</taxon>
        <taxon>Entomobryomorpha</taxon>
        <taxon>Isotomoidea</taxon>
        <taxon>Isotomidae</taxon>
        <taxon>Proisotominae</taxon>
        <taxon>Folsomia</taxon>
    </lineage>
</organism>
<evidence type="ECO:0000313" key="2">
    <source>
        <dbReference type="EMBL" id="OXA59727.1"/>
    </source>
</evidence>
<dbReference type="GO" id="GO:0008670">
    <property type="term" value="F:2,4-dienoyl-CoA reductase (NADPH) activity"/>
    <property type="evidence" value="ECO:0007669"/>
    <property type="project" value="TreeGrafter"/>
</dbReference>
<dbReference type="GO" id="GO:0006635">
    <property type="term" value="P:fatty acid beta-oxidation"/>
    <property type="evidence" value="ECO:0007669"/>
    <property type="project" value="TreeGrafter"/>
</dbReference>
<dbReference type="OrthoDB" id="1888931at2759"/>
<gene>
    <name evidence="2" type="ORF">Fcan01_05103</name>
</gene>
<dbReference type="STRING" id="158441.A0A226ERF1"/>
<name>A0A226ERF1_FOLCA</name>
<reference evidence="2 3" key="1">
    <citation type="submission" date="2015-12" db="EMBL/GenBank/DDBJ databases">
        <title>The genome of Folsomia candida.</title>
        <authorList>
            <person name="Faddeeva A."/>
            <person name="Derks M.F."/>
            <person name="Anvar Y."/>
            <person name="Smit S."/>
            <person name="Van Straalen N."/>
            <person name="Roelofs D."/>
        </authorList>
    </citation>
    <scope>NUCLEOTIDE SEQUENCE [LARGE SCALE GENOMIC DNA]</scope>
    <source>
        <strain evidence="2 3">VU population</strain>
        <tissue evidence="2">Whole body</tissue>
    </source>
</reference>
<dbReference type="SUPFAM" id="SSF51735">
    <property type="entry name" value="NAD(P)-binding Rossmann-fold domains"/>
    <property type="match status" value="1"/>
</dbReference>
<dbReference type="AlphaFoldDB" id="A0A226ERF1"/>
<comment type="caution">
    <text evidence="2">The sequence shown here is derived from an EMBL/GenBank/DDBJ whole genome shotgun (WGS) entry which is preliminary data.</text>
</comment>
<protein>
    <submittedName>
        <fullName evidence="2">2,4-dienoyl-CoA reductase, mitochondrial</fullName>
    </submittedName>
</protein>
<dbReference type="PRINTS" id="PR00081">
    <property type="entry name" value="GDHRDH"/>
</dbReference>
<proteinExistence type="predicted"/>
<evidence type="ECO:0000313" key="3">
    <source>
        <dbReference type="Proteomes" id="UP000198287"/>
    </source>
</evidence>
<dbReference type="CDD" id="cd05369">
    <property type="entry name" value="TER_DECR_SDR_a"/>
    <property type="match status" value="1"/>
</dbReference>
<dbReference type="Pfam" id="PF13561">
    <property type="entry name" value="adh_short_C2"/>
    <property type="match status" value="1"/>
</dbReference>
<dbReference type="PANTHER" id="PTHR43658">
    <property type="entry name" value="SHORT-CHAIN DEHYDROGENASE/REDUCTASE"/>
    <property type="match status" value="1"/>
</dbReference>
<dbReference type="EMBL" id="LNIX01000002">
    <property type="protein sequence ID" value="OXA59727.1"/>
    <property type="molecule type" value="Genomic_DNA"/>
</dbReference>